<protein>
    <submittedName>
        <fullName evidence="3">Uncharacterized protein</fullName>
    </submittedName>
</protein>
<feature type="non-terminal residue" evidence="3">
    <location>
        <position position="1"/>
    </location>
</feature>
<reference evidence="3" key="1">
    <citation type="submission" date="2015-11" db="EMBL/GenBank/DDBJ databases">
        <title>De novo transcriptome assembly of four potential Pierce s Disease insect vectors from Arizona vineyards.</title>
        <authorList>
            <person name="Tassone E.E."/>
        </authorList>
    </citation>
    <scope>NUCLEOTIDE SEQUENCE</scope>
</reference>
<sequence>QQSTTRVSVTKMVPVLNCVSYVISGSILVINLAKFYRSLKIEATLTGQIVRSSLSHHHYISAVREAMVDRPQDVEVAEHAGQEPGGSPTTQVRKARSIHTVTDRMTRTEEVDYDSDSS</sequence>
<keyword evidence="2" id="KW-0472">Membrane</keyword>
<evidence type="ECO:0000256" key="1">
    <source>
        <dbReference type="SAM" id="MobiDB-lite"/>
    </source>
</evidence>
<dbReference type="AlphaFoldDB" id="A0A1B6K7S3"/>
<gene>
    <name evidence="3" type="ORF">g.55923</name>
</gene>
<proteinExistence type="predicted"/>
<evidence type="ECO:0000313" key="3">
    <source>
        <dbReference type="EMBL" id="JAT07244.1"/>
    </source>
</evidence>
<feature type="transmembrane region" description="Helical" evidence="2">
    <location>
        <begin position="12"/>
        <end position="33"/>
    </location>
</feature>
<name>A0A1B6K7S3_9HEMI</name>
<feature type="region of interest" description="Disordered" evidence="1">
    <location>
        <begin position="76"/>
        <end position="118"/>
    </location>
</feature>
<accession>A0A1B6K7S3</accession>
<dbReference type="EMBL" id="GECU01000463">
    <property type="protein sequence ID" value="JAT07244.1"/>
    <property type="molecule type" value="Transcribed_RNA"/>
</dbReference>
<organism evidence="3">
    <name type="scientific">Homalodisca liturata</name>
    <dbReference type="NCBI Taxonomy" id="320908"/>
    <lineage>
        <taxon>Eukaryota</taxon>
        <taxon>Metazoa</taxon>
        <taxon>Ecdysozoa</taxon>
        <taxon>Arthropoda</taxon>
        <taxon>Hexapoda</taxon>
        <taxon>Insecta</taxon>
        <taxon>Pterygota</taxon>
        <taxon>Neoptera</taxon>
        <taxon>Paraneoptera</taxon>
        <taxon>Hemiptera</taxon>
        <taxon>Auchenorrhyncha</taxon>
        <taxon>Membracoidea</taxon>
        <taxon>Cicadellidae</taxon>
        <taxon>Cicadellinae</taxon>
        <taxon>Proconiini</taxon>
        <taxon>Homalodisca</taxon>
    </lineage>
</organism>
<keyword evidence="2" id="KW-1133">Transmembrane helix</keyword>
<evidence type="ECO:0000256" key="2">
    <source>
        <dbReference type="SAM" id="Phobius"/>
    </source>
</evidence>
<feature type="compositionally biased region" description="Basic and acidic residues" evidence="1">
    <location>
        <begin position="101"/>
        <end position="110"/>
    </location>
</feature>
<keyword evidence="2" id="KW-0812">Transmembrane</keyword>